<sequence>MSKEERPDKMVYNYRTALEQPIWVQKITEKWSLPNAVKLSTIGWTIFIYLLLLYIILKFFKGLPIPMPFWVVFIAVPSWGIGIVLADLKIEEQSIGRFIKDYLKMYRKYGYKRRHYYLNDGIFFVKPSLIAKKERRNIGINIK</sequence>
<evidence type="ECO:0000313" key="3">
    <source>
        <dbReference type="Proteomes" id="UP000255411"/>
    </source>
</evidence>
<dbReference type="InterPro" id="IPR025608">
    <property type="entry name" value="TcpE"/>
</dbReference>
<evidence type="ECO:0000256" key="1">
    <source>
        <dbReference type="SAM" id="Phobius"/>
    </source>
</evidence>
<reference evidence="2 3" key="1">
    <citation type="submission" date="2017-07" db="EMBL/GenBank/DDBJ databases">
        <title>Streptococcus pluranimalium as cause of bovine abortion.</title>
        <authorList>
            <person name="Rodriguez Campos S."/>
            <person name="Gobeli Brawand S."/>
            <person name="Brodard I."/>
            <person name="Rychener L."/>
            <person name="Perreten V."/>
        </authorList>
    </citation>
    <scope>NUCLEOTIDE SEQUENCE [LARGE SCALE GENOMIC DNA]</scope>
    <source>
        <strain evidence="2 3">14A0014</strain>
    </source>
</reference>
<accession>A0A345VMY2</accession>
<dbReference type="RefSeq" id="WP_115131007.1">
    <property type="nucleotide sequence ID" value="NZ_CP022601.1"/>
</dbReference>
<keyword evidence="1" id="KW-1133">Transmembrane helix</keyword>
<dbReference type="EMBL" id="CP022601">
    <property type="protein sequence ID" value="AXJ14084.1"/>
    <property type="molecule type" value="Genomic_DNA"/>
</dbReference>
<evidence type="ECO:0008006" key="4">
    <source>
        <dbReference type="Google" id="ProtNLM"/>
    </source>
</evidence>
<feature type="transmembrane region" description="Helical" evidence="1">
    <location>
        <begin position="69"/>
        <end position="88"/>
    </location>
</feature>
<evidence type="ECO:0000313" key="2">
    <source>
        <dbReference type="EMBL" id="AXJ14084.1"/>
    </source>
</evidence>
<feature type="transmembrane region" description="Helical" evidence="1">
    <location>
        <begin position="36"/>
        <end position="57"/>
    </location>
</feature>
<keyword evidence="1" id="KW-0812">Transmembrane</keyword>
<dbReference type="Pfam" id="PF12648">
    <property type="entry name" value="TcpE"/>
    <property type="match status" value="1"/>
</dbReference>
<proteinExistence type="predicted"/>
<keyword evidence="1" id="KW-0472">Membrane</keyword>
<gene>
    <name evidence="2" type="ORF">Sp14A_22020</name>
</gene>
<dbReference type="AlphaFoldDB" id="A0A345VMY2"/>
<dbReference type="Proteomes" id="UP000255411">
    <property type="component" value="Chromosome"/>
</dbReference>
<protein>
    <recommendedName>
        <fullName evidence="4">Conjugal transfer protein</fullName>
    </recommendedName>
</protein>
<name>A0A345VMY2_9STRE</name>
<organism evidence="2 3">
    <name type="scientific">Streptococcus pluranimalium</name>
    <dbReference type="NCBI Taxonomy" id="82348"/>
    <lineage>
        <taxon>Bacteria</taxon>
        <taxon>Bacillati</taxon>
        <taxon>Bacillota</taxon>
        <taxon>Bacilli</taxon>
        <taxon>Lactobacillales</taxon>
        <taxon>Streptococcaceae</taxon>
        <taxon>Streptococcus</taxon>
    </lineage>
</organism>